<evidence type="ECO:0000259" key="4">
    <source>
        <dbReference type="PROSITE" id="PS50878"/>
    </source>
</evidence>
<protein>
    <recommendedName>
        <fullName evidence="6">CCHC-type domain-containing protein</fullName>
    </recommendedName>
</protein>
<accession>A0A2N9FFH6</accession>
<evidence type="ECO:0000259" key="3">
    <source>
        <dbReference type="PROSITE" id="PS50158"/>
    </source>
</evidence>
<feature type="compositionally biased region" description="Basic and acidic residues" evidence="2">
    <location>
        <begin position="248"/>
        <end position="257"/>
    </location>
</feature>
<gene>
    <name evidence="5" type="ORF">FSB_LOCUS13874</name>
</gene>
<dbReference type="SUPFAM" id="SSF56219">
    <property type="entry name" value="DNase I-like"/>
    <property type="match status" value="1"/>
</dbReference>
<dbReference type="Gene3D" id="3.60.10.10">
    <property type="entry name" value="Endonuclease/exonuclease/phosphatase"/>
    <property type="match status" value="1"/>
</dbReference>
<feature type="compositionally biased region" description="Pro residues" evidence="2">
    <location>
        <begin position="425"/>
        <end position="434"/>
    </location>
</feature>
<keyword evidence="1" id="KW-0863">Zinc-finger</keyword>
<proteinExistence type="predicted"/>
<evidence type="ECO:0000256" key="1">
    <source>
        <dbReference type="PROSITE-ProRule" id="PRU00047"/>
    </source>
</evidence>
<dbReference type="InterPro" id="IPR043502">
    <property type="entry name" value="DNA/RNA_pol_sf"/>
</dbReference>
<dbReference type="PROSITE" id="PS50158">
    <property type="entry name" value="ZF_CCHC"/>
    <property type="match status" value="1"/>
</dbReference>
<feature type="compositionally biased region" description="Polar residues" evidence="2">
    <location>
        <begin position="440"/>
        <end position="455"/>
    </location>
</feature>
<dbReference type="Pfam" id="PF00078">
    <property type="entry name" value="RVT_1"/>
    <property type="match status" value="1"/>
</dbReference>
<evidence type="ECO:0008006" key="6">
    <source>
        <dbReference type="Google" id="ProtNLM"/>
    </source>
</evidence>
<dbReference type="GO" id="GO:0008270">
    <property type="term" value="F:zinc ion binding"/>
    <property type="evidence" value="ECO:0007669"/>
    <property type="project" value="UniProtKB-KW"/>
</dbReference>
<dbReference type="Pfam" id="PF14111">
    <property type="entry name" value="DUF4283"/>
    <property type="match status" value="1"/>
</dbReference>
<organism evidence="5">
    <name type="scientific">Fagus sylvatica</name>
    <name type="common">Beechnut</name>
    <dbReference type="NCBI Taxonomy" id="28930"/>
    <lineage>
        <taxon>Eukaryota</taxon>
        <taxon>Viridiplantae</taxon>
        <taxon>Streptophyta</taxon>
        <taxon>Embryophyta</taxon>
        <taxon>Tracheophyta</taxon>
        <taxon>Spermatophyta</taxon>
        <taxon>Magnoliopsida</taxon>
        <taxon>eudicotyledons</taxon>
        <taxon>Gunneridae</taxon>
        <taxon>Pentapetalae</taxon>
        <taxon>rosids</taxon>
        <taxon>fabids</taxon>
        <taxon>Fagales</taxon>
        <taxon>Fagaceae</taxon>
        <taxon>Fagus</taxon>
    </lineage>
</organism>
<evidence type="ECO:0000313" key="5">
    <source>
        <dbReference type="EMBL" id="SPC85992.1"/>
    </source>
</evidence>
<feature type="compositionally biased region" description="Polar residues" evidence="2">
    <location>
        <begin position="410"/>
        <end position="424"/>
    </location>
</feature>
<dbReference type="PANTHER" id="PTHR33116">
    <property type="entry name" value="REVERSE TRANSCRIPTASE ZINC-BINDING DOMAIN-CONTAINING PROTEIN-RELATED-RELATED"/>
    <property type="match status" value="1"/>
</dbReference>
<dbReference type="InterPro" id="IPR000477">
    <property type="entry name" value="RT_dom"/>
</dbReference>
<dbReference type="Pfam" id="PF13966">
    <property type="entry name" value="zf-RVT"/>
    <property type="match status" value="1"/>
</dbReference>
<feature type="region of interest" description="Disordered" evidence="2">
    <location>
        <begin position="376"/>
        <end position="458"/>
    </location>
</feature>
<evidence type="ECO:0000256" key="2">
    <source>
        <dbReference type="SAM" id="MobiDB-lite"/>
    </source>
</evidence>
<reference evidence="5" key="1">
    <citation type="submission" date="2018-02" db="EMBL/GenBank/DDBJ databases">
        <authorList>
            <person name="Cohen D.B."/>
            <person name="Kent A.D."/>
        </authorList>
    </citation>
    <scope>NUCLEOTIDE SEQUENCE</scope>
</reference>
<dbReference type="InterPro" id="IPR025558">
    <property type="entry name" value="DUF4283"/>
</dbReference>
<dbReference type="InterPro" id="IPR005135">
    <property type="entry name" value="Endo/exonuclease/phosphatase"/>
</dbReference>
<feature type="domain" description="Reverse transcriptase" evidence="4">
    <location>
        <begin position="923"/>
        <end position="1168"/>
    </location>
</feature>
<dbReference type="InterPro" id="IPR036691">
    <property type="entry name" value="Endo/exonu/phosph_ase_sf"/>
</dbReference>
<dbReference type="Pfam" id="PF03372">
    <property type="entry name" value="Exo_endo_phos"/>
    <property type="match status" value="1"/>
</dbReference>
<feature type="domain" description="CCHC-type" evidence="3">
    <location>
        <begin position="213"/>
        <end position="226"/>
    </location>
</feature>
<dbReference type="EMBL" id="OIVN01000816">
    <property type="protein sequence ID" value="SPC85992.1"/>
    <property type="molecule type" value="Genomic_DNA"/>
</dbReference>
<feature type="compositionally biased region" description="Polar residues" evidence="2">
    <location>
        <begin position="262"/>
        <end position="278"/>
    </location>
</feature>
<feature type="region of interest" description="Disordered" evidence="2">
    <location>
        <begin position="248"/>
        <end position="278"/>
    </location>
</feature>
<dbReference type="PROSITE" id="PS50878">
    <property type="entry name" value="RT_POL"/>
    <property type="match status" value="1"/>
</dbReference>
<dbReference type="PANTHER" id="PTHR33116:SF86">
    <property type="entry name" value="REVERSE TRANSCRIPTASE DOMAIN-CONTAINING PROTEIN"/>
    <property type="match status" value="1"/>
</dbReference>
<dbReference type="InterPro" id="IPR026960">
    <property type="entry name" value="RVT-Znf"/>
</dbReference>
<dbReference type="GO" id="GO:0003824">
    <property type="term" value="F:catalytic activity"/>
    <property type="evidence" value="ECO:0007669"/>
    <property type="project" value="InterPro"/>
</dbReference>
<dbReference type="CDD" id="cd01650">
    <property type="entry name" value="RT_nLTR_like"/>
    <property type="match status" value="1"/>
</dbReference>
<dbReference type="InterPro" id="IPR025836">
    <property type="entry name" value="Zn_knuckle_CX2CX4HX4C"/>
</dbReference>
<dbReference type="Pfam" id="PF14392">
    <property type="entry name" value="zf-CCHC_4"/>
    <property type="match status" value="1"/>
</dbReference>
<dbReference type="SUPFAM" id="SSF56672">
    <property type="entry name" value="DNA/RNA polymerases"/>
    <property type="match status" value="1"/>
</dbReference>
<keyword evidence="1" id="KW-0862">Zinc</keyword>
<sequence>MADNLTPSQSIDELIARTESCSCADNRISLNPAKNSSDSSELTLVGKLISPRNFFPTVVKEIVEKAWKPSHPIQVSRLDRNTFMFTFGHEVDRQLAFNRRPWTIKGAHLVLKTWPPKLTWQEVTFTSSTFWVQIHGLPRLWLHSDNLLSIGQLVGRVLEVDLVAEPIPQWRKFVRIRIEIEISNPLKPGIFLPRPGLQDVWIGLKYEKLSEFCFKCGVIGHTEKDCSLERYLLSNPFGVKFPAFGEWMRPENNKEPPDIYSKNDQPETPQPESLSSGCSPIITLDSPSRLVVPPIVCEPSPSVESEGTLLLGPNQTSACPQSHGEVLSFAKLLAQSLNGLESTQKSCIANEDNRACQAQSLLPALLEFPDTSTHHFGLSNVDHSPKGPNPNLKPEDPDTILPKPDKPISPTHTSLNTPYTSTPGPQMPNSPPHIPEITSPKPSETSHKTQINPSSPHKRKYHLIEEEIPKSKKTKYTNLDTENTYLDPEETILIPQPQCASGCVRRNLSTHFRGGLGQAPSDTMRILGWNCRGICNASTARALRATIRVQNPDVIFLCETKASKDKMKDLAISIGFPEHVIVGATGKAGGLCLFWSNAIDVQVLEFDSRTIAITVRDEFCLWSLIGFYGPPYQAKRRKAWCNLSALLRSLNGPWMCFGDFNCVVSESEKQGGIRGSPSTPTFLKDLLFDLEAVDLGYSGNQFMWWNKRWGKGAIRERLDRAISNPNEDFCPRPFRFEAIWTKDPRCGSIISKAWSSKVQGTHSYILCRKQALTTVALKKWNKNVFGHCSTKIKDLTDSIEEIQLHERTETLARQEAYLQGELNEWLRRNESLWRQKSREMWLKEGDKNSKFFHLSTVIRRKRNSIDAIKDDAGVWITSKRGFPPLRKSKRQYLICRTRSLLGLMDSQHFFTRNIGKQLETQSQKLSRASSPQVDYCMRIRPVLDKLISPSQSAFVPGRWIAENQLIVHELLHSFKRRKVKGGFMALKIDLQKSYDRVNWNFLQTVLTKFGFHGTFIKWVMKCVSTVSFSVLINGGKSKPFNPSRGLRQGDPLSPYLFILCQEVLARSIDREHVNGNISGVKMNVGGPAFTNVMFADDLMLFSKASCKDVLTINSCLEKYCAWSGQLINRSISGIIYSKNVHLNQKRRIKEVLQMKKVPENAIYLGAPLFTSRSRSKDFKYLQEKLEARLNGWRSKSLSWAGRCTLIKSVTQAIPTYTFSTFDVPKGVCDKLDSITRKFWWNPKKNSGRFLAWKSWDHLCSSKNSGGLGFRKAKDFNEALIAKIAWMIVSNRNTPCMVALRSKYKVNENWLREEPRKFASNSWKAVESMKKLITKGACILIGDGNSIDVWKVPWVPWIHGFIPKPRTPSLAFLPISVVELIDPTTNSWIDAKLSELFDEESSTAIKRIVLPSTPRPNKLIWILNPKGNFTVKSAIRANQVNVDEASNEYWKKIWKLKIHDRYKLLVWRIATGILPTKLNIAHKMGITDTCCPLYHMNEESIEHLFFQCSISRAIWFGTSWAIHSSRLSLASCQDILKLICEPPIFTAAESSKAKDILLQTSIQFAITLDCIWNLRNQVVFKDLQVNLLVQIKNLETRIMEHINALEDPGEFGLNKPYSAKYWTAPPPGFHETKCRCFNYAMTVAAIAVVARDHKGIITNAWAKEIELSDPVVAEAAAINWALQLAANERVC</sequence>
<keyword evidence="1" id="KW-0479">Metal-binding</keyword>
<name>A0A2N9FFH6_FAGSY</name>
<dbReference type="GO" id="GO:0003676">
    <property type="term" value="F:nucleic acid binding"/>
    <property type="evidence" value="ECO:0007669"/>
    <property type="project" value="InterPro"/>
</dbReference>
<dbReference type="InterPro" id="IPR001878">
    <property type="entry name" value="Znf_CCHC"/>
</dbReference>